<dbReference type="Gene3D" id="2.30.110.10">
    <property type="entry name" value="Electron Transport, Fmn-binding Protein, Chain A"/>
    <property type="match status" value="1"/>
</dbReference>
<evidence type="ECO:0000259" key="2">
    <source>
        <dbReference type="Pfam" id="PF13883"/>
    </source>
</evidence>
<keyword evidence="1" id="KW-0732">Signal</keyword>
<reference evidence="3 4" key="1">
    <citation type="submission" date="2015-04" db="EMBL/GenBank/DDBJ databases">
        <authorList>
            <person name="Heijne W.H."/>
            <person name="Fedorova N.D."/>
            <person name="Nierman W.C."/>
            <person name="Vollebregt A.W."/>
            <person name="Zhao Z."/>
            <person name="Wu L."/>
            <person name="Kumar M."/>
            <person name="Stam H."/>
            <person name="van den Berg M.A."/>
            <person name="Pel H.J."/>
        </authorList>
    </citation>
    <scope>NUCLEOTIDE SEQUENCE [LARGE SCALE GENOMIC DNA]</scope>
    <source>
        <strain evidence="3 4">CBS 393.64</strain>
    </source>
</reference>
<dbReference type="InterPro" id="IPR055343">
    <property type="entry name" value="CREG_beta-barrel"/>
</dbReference>
<feature type="domain" description="CREG-like beta-barrel" evidence="2">
    <location>
        <begin position="120"/>
        <end position="303"/>
    </location>
</feature>
<feature type="signal peptide" evidence="1">
    <location>
        <begin position="1"/>
        <end position="31"/>
    </location>
</feature>
<organism evidence="3 4">
    <name type="scientific">Rasamsonia emersonii (strain ATCC 16479 / CBS 393.64 / IMI 116815)</name>
    <dbReference type="NCBI Taxonomy" id="1408163"/>
    <lineage>
        <taxon>Eukaryota</taxon>
        <taxon>Fungi</taxon>
        <taxon>Dikarya</taxon>
        <taxon>Ascomycota</taxon>
        <taxon>Pezizomycotina</taxon>
        <taxon>Eurotiomycetes</taxon>
        <taxon>Eurotiomycetidae</taxon>
        <taxon>Eurotiales</taxon>
        <taxon>Trichocomaceae</taxon>
        <taxon>Rasamsonia</taxon>
    </lineage>
</organism>
<dbReference type="AlphaFoldDB" id="A0A0F4Z1X9"/>
<keyword evidence="4" id="KW-1185">Reference proteome</keyword>
<evidence type="ECO:0000313" key="3">
    <source>
        <dbReference type="EMBL" id="KKA24522.1"/>
    </source>
</evidence>
<proteinExistence type="predicted"/>
<dbReference type="RefSeq" id="XP_013331134.1">
    <property type="nucleotide sequence ID" value="XM_013475680.1"/>
</dbReference>
<dbReference type="PANTHER" id="PTHR37273">
    <property type="entry name" value="CHROMOSOME 8, WHOLE GENOME SHOTGUN SEQUENCE"/>
    <property type="match status" value="1"/>
</dbReference>
<evidence type="ECO:0000256" key="1">
    <source>
        <dbReference type="SAM" id="SignalP"/>
    </source>
</evidence>
<dbReference type="GeneID" id="25313774"/>
<comment type="caution">
    <text evidence="3">The sequence shown here is derived from an EMBL/GenBank/DDBJ whole genome shotgun (WGS) entry which is preliminary data.</text>
</comment>
<dbReference type="Pfam" id="PF13883">
    <property type="entry name" value="CREG_beta-barrel"/>
    <property type="match status" value="1"/>
</dbReference>
<dbReference type="PANTHER" id="PTHR37273:SF1">
    <property type="entry name" value="ADL397C-AP"/>
    <property type="match status" value="1"/>
</dbReference>
<name>A0A0F4Z1X9_RASE3</name>
<sequence>MVGSRGSVPSFLKLLLISSVLVVLFSLQVSGVPLGGSDNGLQDQTLLKDDDPLKDFVTSVANEKEDPTLASSPPKPRFSIRINSQDDVYIDPGHHNEAVQQDQQEMTITTRPSWFTSTLMARRLLALSKFGVASTIYPPPSPNTRVPPALAGQSISLPEYIADCEEALLDADDGGPQGNPILLGLYVSTTFQNAAAGSNISLSIDWWDHLNKTSPLYPGFPLSAAGLPRVSLLGYVERFPTPIANETRQALESCFLASHPDAEAWLPGNPDSPHAGFWAKMVVTKAYWIGGFGDLQQIGWINMTEWNGIRKDRSLPGVGDGRGWDDVRLPGEDA</sequence>
<dbReference type="Proteomes" id="UP000053958">
    <property type="component" value="Unassembled WGS sequence"/>
</dbReference>
<feature type="chain" id="PRO_5002482141" description="CREG-like beta-barrel domain-containing protein" evidence="1">
    <location>
        <begin position="32"/>
        <end position="334"/>
    </location>
</feature>
<dbReference type="InterPro" id="IPR012349">
    <property type="entry name" value="Split_barrel_FMN-bd"/>
</dbReference>
<dbReference type="EMBL" id="LASV01000060">
    <property type="protein sequence ID" value="KKA24522.1"/>
    <property type="molecule type" value="Genomic_DNA"/>
</dbReference>
<dbReference type="SUPFAM" id="SSF50475">
    <property type="entry name" value="FMN-binding split barrel"/>
    <property type="match status" value="1"/>
</dbReference>
<dbReference type="OrthoDB" id="2138282at2759"/>
<protein>
    <recommendedName>
        <fullName evidence="2">CREG-like beta-barrel domain-containing protein</fullName>
    </recommendedName>
</protein>
<dbReference type="STRING" id="1408163.A0A0F4Z1X9"/>
<accession>A0A0F4Z1X9</accession>
<gene>
    <name evidence="3" type="ORF">T310_1423</name>
</gene>
<evidence type="ECO:0000313" key="4">
    <source>
        <dbReference type="Proteomes" id="UP000053958"/>
    </source>
</evidence>